<sequence>MPLNIPGALVPLHLLVNPRLILPSIAVTACGAVFDKDNCLTIPHRDGLVRELTECWKECCETFGEGNVLAVSNSAGSHLDAGEIQAEAVSHALSVPVLRHASPKPSYACIVSIRAYFASLPAPVRDAELIVVGDRLMTDVVLANRMARYRSSSTPHRNAASEPENEGKENGLAGRTGLLAVWTTSIWKREGLVVRAIEQGILRGVKRWIAHNGDQPTRELSRRTRPEGGHTKEGILGRWLGKIRLGRA</sequence>
<dbReference type="AlphaFoldDB" id="A0A2H3J0L2"/>
<dbReference type="STRING" id="742152.A0A2H3J0L2"/>
<evidence type="ECO:0000313" key="2">
    <source>
        <dbReference type="EMBL" id="PCH35790.1"/>
    </source>
</evidence>
<gene>
    <name evidence="2" type="ORF">WOLCODRAFT_145959</name>
</gene>
<dbReference type="GO" id="GO:0008962">
    <property type="term" value="F:phosphatidylglycerophosphatase activity"/>
    <property type="evidence" value="ECO:0007669"/>
    <property type="project" value="InterPro"/>
</dbReference>
<dbReference type="OrthoDB" id="198652at2759"/>
<evidence type="ECO:0008006" key="4">
    <source>
        <dbReference type="Google" id="ProtNLM"/>
    </source>
</evidence>
<proteinExistence type="predicted"/>
<dbReference type="OMA" id="WERDSPV"/>
<evidence type="ECO:0000256" key="1">
    <source>
        <dbReference type="SAM" id="MobiDB-lite"/>
    </source>
</evidence>
<dbReference type="InterPro" id="IPR027706">
    <property type="entry name" value="PGP_Pase"/>
</dbReference>
<evidence type="ECO:0000313" key="3">
    <source>
        <dbReference type="Proteomes" id="UP000218811"/>
    </source>
</evidence>
<feature type="region of interest" description="Disordered" evidence="1">
    <location>
        <begin position="213"/>
        <end position="233"/>
    </location>
</feature>
<keyword evidence="3" id="KW-1185">Reference proteome</keyword>
<dbReference type="EMBL" id="KB467854">
    <property type="protein sequence ID" value="PCH35790.1"/>
    <property type="molecule type" value="Genomic_DNA"/>
</dbReference>
<feature type="compositionally biased region" description="Basic and acidic residues" evidence="1">
    <location>
        <begin position="216"/>
        <end position="233"/>
    </location>
</feature>
<protein>
    <recommendedName>
        <fullName evidence="4">HAD-superfamily phosphatase</fullName>
    </recommendedName>
</protein>
<dbReference type="Proteomes" id="UP000218811">
    <property type="component" value="Unassembled WGS sequence"/>
</dbReference>
<reference evidence="2 3" key="1">
    <citation type="journal article" date="2012" name="Science">
        <title>The Paleozoic origin of enzymatic lignin decomposition reconstructed from 31 fungal genomes.</title>
        <authorList>
            <person name="Floudas D."/>
            <person name="Binder M."/>
            <person name="Riley R."/>
            <person name="Barry K."/>
            <person name="Blanchette R.A."/>
            <person name="Henrissat B."/>
            <person name="Martinez A.T."/>
            <person name="Otillar R."/>
            <person name="Spatafora J.W."/>
            <person name="Yadav J.S."/>
            <person name="Aerts A."/>
            <person name="Benoit I."/>
            <person name="Boyd A."/>
            <person name="Carlson A."/>
            <person name="Copeland A."/>
            <person name="Coutinho P.M."/>
            <person name="de Vries R.P."/>
            <person name="Ferreira P."/>
            <person name="Findley K."/>
            <person name="Foster B."/>
            <person name="Gaskell J."/>
            <person name="Glotzer D."/>
            <person name="Gorecki P."/>
            <person name="Heitman J."/>
            <person name="Hesse C."/>
            <person name="Hori C."/>
            <person name="Igarashi K."/>
            <person name="Jurgens J.A."/>
            <person name="Kallen N."/>
            <person name="Kersten P."/>
            <person name="Kohler A."/>
            <person name="Kuees U."/>
            <person name="Kumar T.K.A."/>
            <person name="Kuo A."/>
            <person name="LaButti K."/>
            <person name="Larrondo L.F."/>
            <person name="Lindquist E."/>
            <person name="Ling A."/>
            <person name="Lombard V."/>
            <person name="Lucas S."/>
            <person name="Lundell T."/>
            <person name="Martin R."/>
            <person name="McLaughlin D.J."/>
            <person name="Morgenstern I."/>
            <person name="Morin E."/>
            <person name="Murat C."/>
            <person name="Nagy L.G."/>
            <person name="Nolan M."/>
            <person name="Ohm R.A."/>
            <person name="Patyshakuliyeva A."/>
            <person name="Rokas A."/>
            <person name="Ruiz-Duenas F.J."/>
            <person name="Sabat G."/>
            <person name="Salamov A."/>
            <person name="Samejima M."/>
            <person name="Schmutz J."/>
            <person name="Slot J.C."/>
            <person name="St John F."/>
            <person name="Stenlid J."/>
            <person name="Sun H."/>
            <person name="Sun S."/>
            <person name="Syed K."/>
            <person name="Tsang A."/>
            <person name="Wiebenga A."/>
            <person name="Young D."/>
            <person name="Pisabarro A."/>
            <person name="Eastwood D.C."/>
            <person name="Martin F."/>
            <person name="Cullen D."/>
            <person name="Grigoriev I.V."/>
            <person name="Hibbett D.S."/>
        </authorList>
    </citation>
    <scope>NUCLEOTIDE SEQUENCE [LARGE SCALE GENOMIC DNA]</scope>
    <source>
        <strain evidence="2 3">MD-104</strain>
    </source>
</reference>
<feature type="region of interest" description="Disordered" evidence="1">
    <location>
        <begin position="151"/>
        <end position="171"/>
    </location>
</feature>
<dbReference type="Pfam" id="PF09419">
    <property type="entry name" value="PGP_phosphatase"/>
    <property type="match status" value="1"/>
</dbReference>
<accession>A0A2H3J0L2</accession>
<name>A0A2H3J0L2_WOLCO</name>
<organism evidence="2 3">
    <name type="scientific">Wolfiporia cocos (strain MD-104)</name>
    <name type="common">Brown rot fungus</name>
    <dbReference type="NCBI Taxonomy" id="742152"/>
    <lineage>
        <taxon>Eukaryota</taxon>
        <taxon>Fungi</taxon>
        <taxon>Dikarya</taxon>
        <taxon>Basidiomycota</taxon>
        <taxon>Agaricomycotina</taxon>
        <taxon>Agaricomycetes</taxon>
        <taxon>Polyporales</taxon>
        <taxon>Phaeolaceae</taxon>
        <taxon>Wolfiporia</taxon>
    </lineage>
</organism>